<keyword evidence="8" id="KW-0862">Zinc</keyword>
<keyword evidence="5" id="KW-0479">Metal-binding</keyword>
<evidence type="ECO:0000256" key="1">
    <source>
        <dbReference type="ARBA" id="ARBA00001947"/>
    </source>
</evidence>
<dbReference type="SUPFAM" id="SSF54897">
    <property type="entry name" value="Protease propeptides/inhibitors"/>
    <property type="match status" value="1"/>
</dbReference>
<keyword evidence="4" id="KW-0645">Protease</keyword>
<accession>A0AA38MNZ5</accession>
<evidence type="ECO:0000256" key="7">
    <source>
        <dbReference type="ARBA" id="ARBA00022801"/>
    </source>
</evidence>
<evidence type="ECO:0000256" key="4">
    <source>
        <dbReference type="ARBA" id="ARBA00022670"/>
    </source>
</evidence>
<comment type="caution">
    <text evidence="14">The sequence shown here is derived from an EMBL/GenBank/DDBJ whole genome shotgun (WGS) entry which is preliminary data.</text>
</comment>
<dbReference type="GO" id="GO:0046872">
    <property type="term" value="F:metal ion binding"/>
    <property type="evidence" value="ECO:0007669"/>
    <property type="project" value="UniProtKB-KW"/>
</dbReference>
<dbReference type="Gene3D" id="3.30.70.340">
    <property type="entry name" value="Metallocarboxypeptidase-like"/>
    <property type="match status" value="1"/>
</dbReference>
<dbReference type="GO" id="GO:0006508">
    <property type="term" value="P:proteolysis"/>
    <property type="evidence" value="ECO:0007669"/>
    <property type="project" value="UniProtKB-KW"/>
</dbReference>
<dbReference type="Proteomes" id="UP001168821">
    <property type="component" value="Unassembled WGS sequence"/>
</dbReference>
<evidence type="ECO:0000256" key="3">
    <source>
        <dbReference type="ARBA" id="ARBA00022645"/>
    </source>
</evidence>
<evidence type="ECO:0000259" key="13">
    <source>
        <dbReference type="Pfam" id="PF02244"/>
    </source>
</evidence>
<dbReference type="InterPro" id="IPR036990">
    <property type="entry name" value="M14A-like_propep"/>
</dbReference>
<comment type="similarity">
    <text evidence="2">Belongs to the peptidase M14 family.</text>
</comment>
<organism evidence="14 15">
    <name type="scientific">Zophobas morio</name>
    <dbReference type="NCBI Taxonomy" id="2755281"/>
    <lineage>
        <taxon>Eukaryota</taxon>
        <taxon>Metazoa</taxon>
        <taxon>Ecdysozoa</taxon>
        <taxon>Arthropoda</taxon>
        <taxon>Hexapoda</taxon>
        <taxon>Insecta</taxon>
        <taxon>Pterygota</taxon>
        <taxon>Neoptera</taxon>
        <taxon>Endopterygota</taxon>
        <taxon>Coleoptera</taxon>
        <taxon>Polyphaga</taxon>
        <taxon>Cucujiformia</taxon>
        <taxon>Tenebrionidae</taxon>
        <taxon>Zophobas</taxon>
    </lineage>
</organism>
<feature type="domain" description="Carboxypeptidase activation peptide" evidence="13">
    <location>
        <begin position="31"/>
        <end position="91"/>
    </location>
</feature>
<evidence type="ECO:0000256" key="8">
    <source>
        <dbReference type="ARBA" id="ARBA00022833"/>
    </source>
</evidence>
<reference evidence="14" key="1">
    <citation type="journal article" date="2023" name="G3 (Bethesda)">
        <title>Whole genome assemblies of Zophobas morio and Tenebrio molitor.</title>
        <authorList>
            <person name="Kaur S."/>
            <person name="Stinson S.A."/>
            <person name="diCenzo G.C."/>
        </authorList>
    </citation>
    <scope>NUCLEOTIDE SEQUENCE</scope>
    <source>
        <strain evidence="14">QUZm001</strain>
    </source>
</reference>
<evidence type="ECO:0000256" key="11">
    <source>
        <dbReference type="ARBA" id="ARBA00069039"/>
    </source>
</evidence>
<evidence type="ECO:0000256" key="9">
    <source>
        <dbReference type="ARBA" id="ARBA00023049"/>
    </source>
</evidence>
<protein>
    <recommendedName>
        <fullName evidence="11">Zinc carboxypeptidase A 1</fullName>
    </recommendedName>
</protein>
<name>A0AA38MNZ5_9CUCU</name>
<keyword evidence="7" id="KW-0378">Hydrolase</keyword>
<dbReference type="GO" id="GO:0008237">
    <property type="term" value="F:metallopeptidase activity"/>
    <property type="evidence" value="ECO:0007669"/>
    <property type="project" value="UniProtKB-KW"/>
</dbReference>
<dbReference type="InterPro" id="IPR003146">
    <property type="entry name" value="M14A_act_pep"/>
</dbReference>
<evidence type="ECO:0000256" key="5">
    <source>
        <dbReference type="ARBA" id="ARBA00022723"/>
    </source>
</evidence>
<evidence type="ECO:0000313" key="15">
    <source>
        <dbReference type="Proteomes" id="UP001168821"/>
    </source>
</evidence>
<dbReference type="AlphaFoldDB" id="A0AA38MNZ5"/>
<keyword evidence="10" id="KW-1015">Disulfide bond</keyword>
<keyword evidence="9" id="KW-0482">Metalloprotease</keyword>
<keyword evidence="3" id="KW-0121">Carboxypeptidase</keyword>
<gene>
    <name evidence="14" type="ORF">Zmor_007068</name>
</gene>
<evidence type="ECO:0000256" key="10">
    <source>
        <dbReference type="ARBA" id="ARBA00023157"/>
    </source>
</evidence>
<feature type="signal peptide" evidence="12">
    <location>
        <begin position="1"/>
        <end position="21"/>
    </location>
</feature>
<evidence type="ECO:0000313" key="14">
    <source>
        <dbReference type="EMBL" id="KAJ3662737.1"/>
    </source>
</evidence>
<evidence type="ECO:0000256" key="6">
    <source>
        <dbReference type="ARBA" id="ARBA00022729"/>
    </source>
</evidence>
<dbReference type="GO" id="GO:0004180">
    <property type="term" value="F:carboxypeptidase activity"/>
    <property type="evidence" value="ECO:0007669"/>
    <property type="project" value="UniProtKB-KW"/>
</dbReference>
<dbReference type="FunFam" id="3.30.70.340:FF:000002">
    <property type="entry name" value="Carboxypeptidase A"/>
    <property type="match status" value="1"/>
</dbReference>
<dbReference type="EMBL" id="JALNTZ010000002">
    <property type="protein sequence ID" value="KAJ3662737.1"/>
    <property type="molecule type" value="Genomic_DNA"/>
</dbReference>
<dbReference type="Pfam" id="PF02244">
    <property type="entry name" value="Propep_M14"/>
    <property type="match status" value="1"/>
</dbReference>
<sequence length="103" mass="12084">MNTPLTSLVVICAIIVSSYQGKLRYDNYQVYRVIPENVEQLKFLNHLQADPGLRFWREVTTVNRHVDIMVPPDRVNEFLQLIRSKQMKPKLFKGVGTKNLHKF</sequence>
<proteinExistence type="inferred from homology"/>
<keyword evidence="15" id="KW-1185">Reference proteome</keyword>
<evidence type="ECO:0000256" key="2">
    <source>
        <dbReference type="ARBA" id="ARBA00005988"/>
    </source>
</evidence>
<comment type="cofactor">
    <cofactor evidence="1">
        <name>Zn(2+)</name>
        <dbReference type="ChEBI" id="CHEBI:29105"/>
    </cofactor>
</comment>
<evidence type="ECO:0000256" key="12">
    <source>
        <dbReference type="SAM" id="SignalP"/>
    </source>
</evidence>
<keyword evidence="6 12" id="KW-0732">Signal</keyword>
<feature type="chain" id="PRO_5041248768" description="Zinc carboxypeptidase A 1" evidence="12">
    <location>
        <begin position="22"/>
        <end position="103"/>
    </location>
</feature>